<dbReference type="OrthoDB" id="2322999at2759"/>
<keyword evidence="3" id="KW-1185">Reference proteome</keyword>
<proteinExistence type="predicted"/>
<feature type="region of interest" description="Disordered" evidence="1">
    <location>
        <begin position="188"/>
        <end position="210"/>
    </location>
</feature>
<dbReference type="Proteomes" id="UP000294933">
    <property type="component" value="Unassembled WGS sequence"/>
</dbReference>
<feature type="compositionally biased region" description="Basic residues" evidence="1">
    <location>
        <begin position="191"/>
        <end position="202"/>
    </location>
</feature>
<evidence type="ECO:0000256" key="1">
    <source>
        <dbReference type="SAM" id="MobiDB-lite"/>
    </source>
</evidence>
<sequence length="210" mass="23216">MSTYVEMYNSLPTLGEADDLFVHRDTIFAKLAPLLSKYNHQFGVCLVHAHCQLDIGEKMVATGNICEPRDSSSPIDHYPERWLKSGEPFEFTTNPTPTPPPDLFSEFQKIIGDVAVLGLYFADGPAGGVKRIEWTEGRKNITRETTEEEVLGSANITVETAWLPQCGGGGKTVPETVCQIWCDTRTTRSGNHNKHKGTKTHGKVPVTRGE</sequence>
<gene>
    <name evidence="2" type="ORF">BD410DRAFT_780446</name>
</gene>
<dbReference type="STRING" id="50990.A0A4R5XFL7"/>
<dbReference type="AlphaFoldDB" id="A0A4R5XFL7"/>
<evidence type="ECO:0000313" key="3">
    <source>
        <dbReference type="Proteomes" id="UP000294933"/>
    </source>
</evidence>
<protein>
    <submittedName>
        <fullName evidence="2">Uncharacterized protein</fullName>
    </submittedName>
</protein>
<organism evidence="2 3">
    <name type="scientific">Rickenella mellea</name>
    <dbReference type="NCBI Taxonomy" id="50990"/>
    <lineage>
        <taxon>Eukaryota</taxon>
        <taxon>Fungi</taxon>
        <taxon>Dikarya</taxon>
        <taxon>Basidiomycota</taxon>
        <taxon>Agaricomycotina</taxon>
        <taxon>Agaricomycetes</taxon>
        <taxon>Hymenochaetales</taxon>
        <taxon>Rickenellaceae</taxon>
        <taxon>Rickenella</taxon>
    </lineage>
</organism>
<reference evidence="2 3" key="1">
    <citation type="submission" date="2018-06" db="EMBL/GenBank/DDBJ databases">
        <title>A transcriptomic atlas of mushroom development highlights an independent origin of complex multicellularity.</title>
        <authorList>
            <consortium name="DOE Joint Genome Institute"/>
            <person name="Krizsan K."/>
            <person name="Almasi E."/>
            <person name="Merenyi Z."/>
            <person name="Sahu N."/>
            <person name="Viragh M."/>
            <person name="Koszo T."/>
            <person name="Mondo S."/>
            <person name="Kiss B."/>
            <person name="Balint B."/>
            <person name="Kues U."/>
            <person name="Barry K."/>
            <person name="Hegedus J.C."/>
            <person name="Henrissat B."/>
            <person name="Johnson J."/>
            <person name="Lipzen A."/>
            <person name="Ohm R."/>
            <person name="Nagy I."/>
            <person name="Pangilinan J."/>
            <person name="Yan J."/>
            <person name="Xiong Y."/>
            <person name="Grigoriev I.V."/>
            <person name="Hibbett D.S."/>
            <person name="Nagy L.G."/>
        </authorList>
    </citation>
    <scope>NUCLEOTIDE SEQUENCE [LARGE SCALE GENOMIC DNA]</scope>
    <source>
        <strain evidence="2 3">SZMC22713</strain>
    </source>
</reference>
<name>A0A4R5XFL7_9AGAM</name>
<dbReference type="VEuPathDB" id="FungiDB:BD410DRAFT_780446"/>
<dbReference type="EMBL" id="ML170156">
    <property type="protein sequence ID" value="TDL29941.1"/>
    <property type="molecule type" value="Genomic_DNA"/>
</dbReference>
<evidence type="ECO:0000313" key="2">
    <source>
        <dbReference type="EMBL" id="TDL29941.1"/>
    </source>
</evidence>
<accession>A0A4R5XFL7</accession>